<reference evidence="5" key="1">
    <citation type="journal article" date="2023" name="Mol. Phylogenet. Evol.">
        <title>Genome-scale phylogeny and comparative genomics of the fungal order Sordariales.</title>
        <authorList>
            <person name="Hensen N."/>
            <person name="Bonometti L."/>
            <person name="Westerberg I."/>
            <person name="Brannstrom I.O."/>
            <person name="Guillou S."/>
            <person name="Cros-Aarteil S."/>
            <person name="Calhoun S."/>
            <person name="Haridas S."/>
            <person name="Kuo A."/>
            <person name="Mondo S."/>
            <person name="Pangilinan J."/>
            <person name="Riley R."/>
            <person name="LaButti K."/>
            <person name="Andreopoulos B."/>
            <person name="Lipzen A."/>
            <person name="Chen C."/>
            <person name="Yan M."/>
            <person name="Daum C."/>
            <person name="Ng V."/>
            <person name="Clum A."/>
            <person name="Steindorff A."/>
            <person name="Ohm R.A."/>
            <person name="Martin F."/>
            <person name="Silar P."/>
            <person name="Natvig D.O."/>
            <person name="Lalanne C."/>
            <person name="Gautier V."/>
            <person name="Ament-Velasquez S.L."/>
            <person name="Kruys A."/>
            <person name="Hutchinson M.I."/>
            <person name="Powell A.J."/>
            <person name="Barry K."/>
            <person name="Miller A.N."/>
            <person name="Grigoriev I.V."/>
            <person name="Debuchy R."/>
            <person name="Gladieux P."/>
            <person name="Hiltunen Thoren M."/>
            <person name="Johannesson H."/>
        </authorList>
    </citation>
    <scope>NUCLEOTIDE SEQUENCE [LARGE SCALE GENOMIC DNA]</scope>
    <source>
        <strain evidence="5">CBS 284.82</strain>
    </source>
</reference>
<keyword evidence="5" id="KW-1185">Reference proteome</keyword>
<proteinExistence type="predicted"/>
<feature type="signal peptide" evidence="3">
    <location>
        <begin position="1"/>
        <end position="20"/>
    </location>
</feature>
<evidence type="ECO:0000256" key="2">
    <source>
        <dbReference type="SAM" id="Phobius"/>
    </source>
</evidence>
<feature type="region of interest" description="Disordered" evidence="1">
    <location>
        <begin position="175"/>
        <end position="235"/>
    </location>
</feature>
<evidence type="ECO:0000313" key="4">
    <source>
        <dbReference type="EMBL" id="KAK4042972.1"/>
    </source>
</evidence>
<dbReference type="AlphaFoldDB" id="A0AAN6PLJ4"/>
<accession>A0AAN6PLJ4</accession>
<evidence type="ECO:0000313" key="5">
    <source>
        <dbReference type="Proteomes" id="UP001303115"/>
    </source>
</evidence>
<keyword evidence="2" id="KW-0812">Transmembrane</keyword>
<evidence type="ECO:0000256" key="3">
    <source>
        <dbReference type="SAM" id="SignalP"/>
    </source>
</evidence>
<keyword evidence="2" id="KW-0472">Membrane</keyword>
<sequence length="263" mass="27019">MHISHHLFLALASLPWTALSKDLPLARGHVSDLAENEHPDRLGLVERYSLPGPQCDSWVGIEMIFMVEVTEICPDGSTVTETMTKCVETLTRSICATATTNLPCYPCVMGTPPSSDTATVTMTSCSTATEETVTVTVQLCSTCTATTYVGTVPGYTPGGPCQGCTPYSSSLSSPCSEESGSAIPATTTTTTSTSTSTGSCTSTPPGNPGLPSSTTSTGAARNTPYKPTTAAPPVATAGGVRNGIADVMVLVVGCAVLFVFLGM</sequence>
<comment type="caution">
    <text evidence="4">The sequence shown here is derived from an EMBL/GenBank/DDBJ whole genome shotgun (WGS) entry which is preliminary data.</text>
</comment>
<feature type="compositionally biased region" description="Low complexity" evidence="1">
    <location>
        <begin position="223"/>
        <end position="235"/>
    </location>
</feature>
<dbReference type="Proteomes" id="UP001303115">
    <property type="component" value="Unassembled WGS sequence"/>
</dbReference>
<gene>
    <name evidence="4" type="ORF">C8A01DRAFT_44042</name>
</gene>
<keyword evidence="3" id="KW-0732">Signal</keyword>
<name>A0AAN6PLJ4_9PEZI</name>
<feature type="compositionally biased region" description="Polar residues" evidence="1">
    <location>
        <begin position="210"/>
        <end position="220"/>
    </location>
</feature>
<dbReference type="EMBL" id="MU854333">
    <property type="protein sequence ID" value="KAK4042972.1"/>
    <property type="molecule type" value="Genomic_DNA"/>
</dbReference>
<keyword evidence="2" id="KW-1133">Transmembrane helix</keyword>
<organism evidence="4 5">
    <name type="scientific">Parachaetomium inaequale</name>
    <dbReference type="NCBI Taxonomy" id="2588326"/>
    <lineage>
        <taxon>Eukaryota</taxon>
        <taxon>Fungi</taxon>
        <taxon>Dikarya</taxon>
        <taxon>Ascomycota</taxon>
        <taxon>Pezizomycotina</taxon>
        <taxon>Sordariomycetes</taxon>
        <taxon>Sordariomycetidae</taxon>
        <taxon>Sordariales</taxon>
        <taxon>Chaetomiaceae</taxon>
        <taxon>Parachaetomium</taxon>
    </lineage>
</organism>
<evidence type="ECO:0000256" key="1">
    <source>
        <dbReference type="SAM" id="MobiDB-lite"/>
    </source>
</evidence>
<protein>
    <submittedName>
        <fullName evidence="4">Uncharacterized protein</fullName>
    </submittedName>
</protein>
<feature type="compositionally biased region" description="Low complexity" evidence="1">
    <location>
        <begin position="175"/>
        <end position="203"/>
    </location>
</feature>
<feature type="chain" id="PRO_5042960414" evidence="3">
    <location>
        <begin position="21"/>
        <end position="263"/>
    </location>
</feature>
<feature type="transmembrane region" description="Helical" evidence="2">
    <location>
        <begin position="243"/>
        <end position="261"/>
    </location>
</feature>